<evidence type="ECO:0000256" key="5">
    <source>
        <dbReference type="ARBA" id="ARBA00022692"/>
    </source>
</evidence>
<organism evidence="15 16">
    <name type="scientific">Ziziphus jujuba</name>
    <name type="common">Chinese jujube</name>
    <name type="synonym">Ziziphus sativa</name>
    <dbReference type="NCBI Taxonomy" id="326968"/>
    <lineage>
        <taxon>Eukaryota</taxon>
        <taxon>Viridiplantae</taxon>
        <taxon>Streptophyta</taxon>
        <taxon>Embryophyta</taxon>
        <taxon>Tracheophyta</taxon>
        <taxon>Spermatophyta</taxon>
        <taxon>Magnoliopsida</taxon>
        <taxon>eudicotyledons</taxon>
        <taxon>Gunneridae</taxon>
        <taxon>Pentapetalae</taxon>
        <taxon>rosids</taxon>
        <taxon>fabids</taxon>
        <taxon>Rosales</taxon>
        <taxon>Rhamnaceae</taxon>
        <taxon>Paliureae</taxon>
        <taxon>Ziziphus</taxon>
    </lineage>
</organism>
<name>A0ABM4A2Z1_ZIZJJ</name>
<dbReference type="InterPro" id="IPR046956">
    <property type="entry name" value="RLP23-like"/>
</dbReference>
<feature type="signal peptide" evidence="13">
    <location>
        <begin position="1"/>
        <end position="25"/>
    </location>
</feature>
<reference evidence="15" key="1">
    <citation type="submission" date="2025-05" db="UniProtKB">
        <authorList>
            <consortium name="RefSeq"/>
        </authorList>
    </citation>
    <scope>NUCLEOTIDE SEQUENCE [LARGE SCALE GENOMIC DNA]</scope>
</reference>
<evidence type="ECO:0000313" key="15">
    <source>
        <dbReference type="Proteomes" id="UP001652623"/>
    </source>
</evidence>
<evidence type="ECO:0000256" key="6">
    <source>
        <dbReference type="ARBA" id="ARBA00022729"/>
    </source>
</evidence>
<dbReference type="Gene3D" id="3.80.10.10">
    <property type="entry name" value="Ribonuclease Inhibitor"/>
    <property type="match status" value="5"/>
</dbReference>
<keyword evidence="10" id="KW-0675">Receptor</keyword>
<reference evidence="16" key="2">
    <citation type="submission" date="2025-08" db="UniProtKB">
        <authorList>
            <consortium name="RefSeq"/>
        </authorList>
    </citation>
    <scope>IDENTIFICATION</scope>
    <source>
        <tissue evidence="16">Seedling</tissue>
    </source>
</reference>
<evidence type="ECO:0000256" key="3">
    <source>
        <dbReference type="ARBA" id="ARBA00022475"/>
    </source>
</evidence>
<sequence length="977" mass="109529">MKRDMFNRFLLFLLVILLYPCLFHSHSLHLNSTPITFSVCLPHQSSILLQLKTEFTFQRREYYDDILNNSYPKMKSWKAGSDCCSSWDGVSCDMATGYVMSLDLSMSWLHGPLHSNSSLFRLLHLHELNLSFNNFTSCPIPSEFGQLSRLTHLNLSHSVFSGHIPISEISRLTNLISLDLSYYFYELDGNDLTGALHMKEGEVGRLTQNMTNLRRIYLDSVQIDSHVPVDFANLSSLTHLSFWRCNLLGKVPNSIGNLKSLNILILQYCSFSGIIPSSIGNLTELKHLYLESNGFSGQISYSFGNLTQLEDLILSSNSFSGKLPMSLPHRVKSIDFRDNDLTGSIPSDISNLTFLEWLDLSNNSFTEVIPGSLFKLPSLTCLSLENNQFTGYLNIQNVSNSSQLESLILSGNNLTGHIPSSVSKFTMLSYLNLDSNDFSGRLDFGIFLEKSSLSSLVLSNNRGLFITNLSTTSTLSNQFQGIYLSSCNIKEFPIFLKTQGKLEALDLSNNNISNPIPRWLLSIGTETLYNLNLSHNFIHGWEKAPLILPWKVMDTLDLHSNMLHGSLVVPPMSTTYFSISENSLVGRIDPLFCKLRDLRYLDLSSNNLSGTIPQCLGNFSSSLLVLNLRGNNLNGNMPSSCGDGNQLQTLDLSYNNLHGKIPQSLIKCKELQILNLGHNQMTDTFPFMVQSFSKLQVLILSSNKFYGPIWHPHSFFGFVNLYIIDLSFNDFTGSLLSQYFQNWTSMEETSYNKSQLKYIGEGSYSYSVTVVNKGQNLLYIRIFTFFMCIDFSNNKFHGEIPRTIGDLQTLVVLNLSSNNFTGPIPPSLENLIKLESLDLSKNKLSGQIPQQFTRLTFLEYLNLSDNELVGPIPQAGQIGTFENSSFEGNWGLCGPPLSKKCGTSPLPPHDNEKSGDSILSGFGWEAVGIGYGCGLIIGLMPGYIITSRSPYLAFKIFRVIPPRRLRGVNSCKRFKLK</sequence>
<dbReference type="Pfam" id="PF13855">
    <property type="entry name" value="LRR_8"/>
    <property type="match status" value="3"/>
</dbReference>
<evidence type="ECO:0000256" key="9">
    <source>
        <dbReference type="ARBA" id="ARBA00023136"/>
    </source>
</evidence>
<dbReference type="PRINTS" id="PR00019">
    <property type="entry name" value="LEURICHRPT"/>
</dbReference>
<proteinExistence type="inferred from homology"/>
<evidence type="ECO:0000256" key="4">
    <source>
        <dbReference type="ARBA" id="ARBA00022614"/>
    </source>
</evidence>
<feature type="chain" id="PRO_5045861140" evidence="13">
    <location>
        <begin position="26"/>
        <end position="977"/>
    </location>
</feature>
<evidence type="ECO:0000256" key="11">
    <source>
        <dbReference type="ARBA" id="ARBA00023180"/>
    </source>
</evidence>
<evidence type="ECO:0000256" key="1">
    <source>
        <dbReference type="ARBA" id="ARBA00004251"/>
    </source>
</evidence>
<dbReference type="PANTHER" id="PTHR48061:SF12">
    <property type="entry name" value="DISEASE RESISTANCE LIKE PROTEIN"/>
    <property type="match status" value="1"/>
</dbReference>
<dbReference type="SMART" id="SM00369">
    <property type="entry name" value="LRR_TYP"/>
    <property type="match status" value="8"/>
</dbReference>
<keyword evidence="6 13" id="KW-0732">Signal</keyword>
<dbReference type="Pfam" id="PF00560">
    <property type="entry name" value="LRR_1"/>
    <property type="match status" value="7"/>
</dbReference>
<protein>
    <submittedName>
        <fullName evidence="16">Receptor-like protein 6</fullName>
    </submittedName>
</protein>
<comment type="similarity">
    <text evidence="2">Belongs to the RLP family.</text>
</comment>
<gene>
    <name evidence="16" type="primary">LOC132800814</name>
</gene>
<keyword evidence="9 12" id="KW-0472">Membrane</keyword>
<feature type="transmembrane region" description="Helical" evidence="12">
    <location>
        <begin position="922"/>
        <end position="945"/>
    </location>
</feature>
<evidence type="ECO:0000256" key="7">
    <source>
        <dbReference type="ARBA" id="ARBA00022737"/>
    </source>
</evidence>
<evidence type="ECO:0000259" key="14">
    <source>
        <dbReference type="Pfam" id="PF08263"/>
    </source>
</evidence>
<feature type="domain" description="Leucine-rich repeat-containing N-terminal plant-type" evidence="14">
    <location>
        <begin position="44"/>
        <end position="93"/>
    </location>
</feature>
<keyword evidence="15" id="KW-1185">Reference proteome</keyword>
<dbReference type="PANTHER" id="PTHR48061">
    <property type="entry name" value="LEUCINE-RICH REPEAT RECEPTOR PROTEIN KINASE EMS1-LIKE-RELATED"/>
    <property type="match status" value="1"/>
</dbReference>
<dbReference type="InterPro" id="IPR003591">
    <property type="entry name" value="Leu-rich_rpt_typical-subtyp"/>
</dbReference>
<dbReference type="Pfam" id="PF08263">
    <property type="entry name" value="LRRNT_2"/>
    <property type="match status" value="1"/>
</dbReference>
<keyword evidence="11" id="KW-0325">Glycoprotein</keyword>
<keyword evidence="3" id="KW-1003">Cell membrane</keyword>
<evidence type="ECO:0000313" key="16">
    <source>
        <dbReference type="RefSeq" id="XP_060671099.1"/>
    </source>
</evidence>
<dbReference type="PROSITE" id="PS51450">
    <property type="entry name" value="LRR"/>
    <property type="match status" value="1"/>
</dbReference>
<dbReference type="InterPro" id="IPR001611">
    <property type="entry name" value="Leu-rich_rpt"/>
</dbReference>
<evidence type="ECO:0000256" key="10">
    <source>
        <dbReference type="ARBA" id="ARBA00023170"/>
    </source>
</evidence>
<dbReference type="InterPro" id="IPR013210">
    <property type="entry name" value="LRR_N_plant-typ"/>
</dbReference>
<keyword evidence="7" id="KW-0677">Repeat</keyword>
<dbReference type="RefSeq" id="XP_060671099.1">
    <property type="nucleotide sequence ID" value="XM_060815116.1"/>
</dbReference>
<evidence type="ECO:0000256" key="12">
    <source>
        <dbReference type="SAM" id="Phobius"/>
    </source>
</evidence>
<comment type="subcellular location">
    <subcellularLocation>
        <location evidence="1">Cell membrane</location>
        <topology evidence="1">Single-pass type I membrane protein</topology>
    </subcellularLocation>
</comment>
<keyword evidence="5 12" id="KW-0812">Transmembrane</keyword>
<evidence type="ECO:0000256" key="8">
    <source>
        <dbReference type="ARBA" id="ARBA00022989"/>
    </source>
</evidence>
<evidence type="ECO:0000256" key="13">
    <source>
        <dbReference type="SAM" id="SignalP"/>
    </source>
</evidence>
<accession>A0ABM4A2Z1</accession>
<dbReference type="SUPFAM" id="SSF52058">
    <property type="entry name" value="L domain-like"/>
    <property type="match status" value="1"/>
</dbReference>
<keyword evidence="8 12" id="KW-1133">Transmembrane helix</keyword>
<evidence type="ECO:0000256" key="2">
    <source>
        <dbReference type="ARBA" id="ARBA00009592"/>
    </source>
</evidence>
<keyword evidence="4" id="KW-0433">Leucine-rich repeat</keyword>
<dbReference type="SUPFAM" id="SSF52047">
    <property type="entry name" value="RNI-like"/>
    <property type="match status" value="1"/>
</dbReference>
<dbReference type="GeneID" id="132800814"/>
<dbReference type="InterPro" id="IPR032675">
    <property type="entry name" value="LRR_dom_sf"/>
</dbReference>
<dbReference type="Proteomes" id="UP001652623">
    <property type="component" value="Chromosome 2"/>
</dbReference>